<keyword evidence="2" id="KW-0812">Transmembrane</keyword>
<feature type="compositionally biased region" description="Basic and acidic residues" evidence="1">
    <location>
        <begin position="126"/>
        <end position="136"/>
    </location>
</feature>
<dbReference type="OrthoDB" id="785928at2759"/>
<dbReference type="Proteomes" id="UP000596660">
    <property type="component" value="Unplaced"/>
</dbReference>
<dbReference type="EnsemblPlants" id="AUR62002416-RA">
    <property type="protein sequence ID" value="AUR62002416-RA:cds"/>
    <property type="gene ID" value="AUR62002416"/>
</dbReference>
<reference evidence="3" key="1">
    <citation type="journal article" date="2017" name="Nature">
        <title>The genome of Chenopodium quinoa.</title>
        <authorList>
            <person name="Jarvis D.E."/>
            <person name="Ho Y.S."/>
            <person name="Lightfoot D.J."/>
            <person name="Schmoeckel S.M."/>
            <person name="Li B."/>
            <person name="Borm T.J.A."/>
            <person name="Ohyanagi H."/>
            <person name="Mineta K."/>
            <person name="Michell C.T."/>
            <person name="Saber N."/>
            <person name="Kharbatia N.M."/>
            <person name="Rupper R.R."/>
            <person name="Sharp A.R."/>
            <person name="Dally N."/>
            <person name="Boughton B.A."/>
            <person name="Woo Y.H."/>
            <person name="Gao G."/>
            <person name="Schijlen E.G.W.M."/>
            <person name="Guo X."/>
            <person name="Momin A.A."/>
            <person name="Negrao S."/>
            <person name="Al-Babili S."/>
            <person name="Gehring C."/>
            <person name="Roessner U."/>
            <person name="Jung C."/>
            <person name="Murphy K."/>
            <person name="Arold S.T."/>
            <person name="Gojobori T."/>
            <person name="van der Linden C.G."/>
            <person name="van Loo E.N."/>
            <person name="Jellen E.N."/>
            <person name="Maughan P.J."/>
            <person name="Tester M."/>
        </authorList>
    </citation>
    <scope>NUCLEOTIDE SEQUENCE [LARGE SCALE GENOMIC DNA]</scope>
    <source>
        <strain evidence="3">cv. PI 614886</strain>
    </source>
</reference>
<protein>
    <recommendedName>
        <fullName evidence="5">Transmembrane protein</fullName>
    </recommendedName>
</protein>
<gene>
    <name evidence="3" type="primary">LOC110717424</name>
</gene>
<evidence type="ECO:0000256" key="2">
    <source>
        <dbReference type="SAM" id="Phobius"/>
    </source>
</evidence>
<sequence length="151" mass="16117">MSQTLSTVSSLITRSSTIAFSKPNKVHTQCLNVRMISVSPPQNVSVDAPLSLTPTPRRDAIILGVALGVAVAALGLNISDKAWAAARRPPPKTEDQEKKDPNVSGVLAKVLASKKRKEAMKQAMAKQRERGKKVEEPPSNSSPPSQESPPS</sequence>
<dbReference type="KEGG" id="cqi:110717424"/>
<accession>A0A803KTQ8</accession>
<evidence type="ECO:0000256" key="1">
    <source>
        <dbReference type="SAM" id="MobiDB-lite"/>
    </source>
</evidence>
<keyword evidence="2" id="KW-1133">Transmembrane helix</keyword>
<dbReference type="GeneID" id="110717424"/>
<evidence type="ECO:0000313" key="3">
    <source>
        <dbReference type="EnsemblPlants" id="AUR62002416-RA:cds"/>
    </source>
</evidence>
<feature type="compositionally biased region" description="Basic and acidic residues" evidence="1">
    <location>
        <begin position="91"/>
        <end position="101"/>
    </location>
</feature>
<dbReference type="PANTHER" id="PTHR37182">
    <property type="entry name" value="F24J8.11 PROTEIN"/>
    <property type="match status" value="1"/>
</dbReference>
<reference evidence="3" key="2">
    <citation type="submission" date="2021-03" db="UniProtKB">
        <authorList>
            <consortium name="EnsemblPlants"/>
        </authorList>
    </citation>
    <scope>IDENTIFICATION</scope>
</reference>
<keyword evidence="2" id="KW-0472">Membrane</keyword>
<evidence type="ECO:0008006" key="5">
    <source>
        <dbReference type="Google" id="ProtNLM"/>
    </source>
</evidence>
<dbReference type="OMA" id="FGEKNAW"/>
<name>A0A803KTQ8_CHEQI</name>
<proteinExistence type="predicted"/>
<organism evidence="3 4">
    <name type="scientific">Chenopodium quinoa</name>
    <name type="common">Quinoa</name>
    <dbReference type="NCBI Taxonomy" id="63459"/>
    <lineage>
        <taxon>Eukaryota</taxon>
        <taxon>Viridiplantae</taxon>
        <taxon>Streptophyta</taxon>
        <taxon>Embryophyta</taxon>
        <taxon>Tracheophyta</taxon>
        <taxon>Spermatophyta</taxon>
        <taxon>Magnoliopsida</taxon>
        <taxon>eudicotyledons</taxon>
        <taxon>Gunneridae</taxon>
        <taxon>Pentapetalae</taxon>
        <taxon>Caryophyllales</taxon>
        <taxon>Chenopodiaceae</taxon>
        <taxon>Chenopodioideae</taxon>
        <taxon>Atripliceae</taxon>
        <taxon>Chenopodium</taxon>
    </lineage>
</organism>
<feature type="transmembrane region" description="Helical" evidence="2">
    <location>
        <begin position="60"/>
        <end position="78"/>
    </location>
</feature>
<dbReference type="PANTHER" id="PTHR37182:SF2">
    <property type="entry name" value="F24J8.11 PROTEIN"/>
    <property type="match status" value="1"/>
</dbReference>
<evidence type="ECO:0000313" key="4">
    <source>
        <dbReference type="Proteomes" id="UP000596660"/>
    </source>
</evidence>
<feature type="region of interest" description="Disordered" evidence="1">
    <location>
        <begin position="84"/>
        <end position="151"/>
    </location>
</feature>
<dbReference type="AlphaFoldDB" id="A0A803KTQ8"/>
<keyword evidence="4" id="KW-1185">Reference proteome</keyword>
<dbReference type="Gramene" id="AUR62002416-RA">
    <property type="protein sequence ID" value="AUR62002416-RA:cds"/>
    <property type="gene ID" value="AUR62002416"/>
</dbReference>
<dbReference type="RefSeq" id="XP_021751811.1">
    <property type="nucleotide sequence ID" value="XM_021896119.1"/>
</dbReference>